<evidence type="ECO:0000259" key="3">
    <source>
        <dbReference type="Pfam" id="PF18962"/>
    </source>
</evidence>
<keyword evidence="5" id="KW-1185">Reference proteome</keyword>
<dbReference type="Pfam" id="PF18962">
    <property type="entry name" value="Por_Secre_tail"/>
    <property type="match status" value="1"/>
</dbReference>
<evidence type="ECO:0000313" key="4">
    <source>
        <dbReference type="EMBL" id="MFD2591562.1"/>
    </source>
</evidence>
<feature type="signal peptide" evidence="2">
    <location>
        <begin position="1"/>
        <end position="22"/>
    </location>
</feature>
<sequence length="157" mass="17717">MKLLFKNALAFICMLMNISAPAQEVLSTQGNTYTNDLIHLDFTIGELVTQTLSDGANEVTQGFHQTNWNLVDQEDFGSNLEIVLFPNPINDELNIHMKVYKNVTYSIYDALGKRVLHSALFTEKTFIDTGHLSAGFYSILLMTGEEKLKTFKLVKVH</sequence>
<feature type="domain" description="Secretion system C-terminal sorting" evidence="3">
    <location>
        <begin position="84"/>
        <end position="148"/>
    </location>
</feature>
<feature type="chain" id="PRO_5046362209" evidence="2">
    <location>
        <begin position="23"/>
        <end position="157"/>
    </location>
</feature>
<accession>A0ABW5N7H8</accession>
<keyword evidence="1 2" id="KW-0732">Signal</keyword>
<dbReference type="Proteomes" id="UP001597459">
    <property type="component" value="Unassembled WGS sequence"/>
</dbReference>
<reference evidence="5" key="1">
    <citation type="journal article" date="2019" name="Int. J. Syst. Evol. Microbiol.">
        <title>The Global Catalogue of Microorganisms (GCM) 10K type strain sequencing project: providing services to taxonomists for standard genome sequencing and annotation.</title>
        <authorList>
            <consortium name="The Broad Institute Genomics Platform"/>
            <consortium name="The Broad Institute Genome Sequencing Center for Infectious Disease"/>
            <person name="Wu L."/>
            <person name="Ma J."/>
        </authorList>
    </citation>
    <scope>NUCLEOTIDE SEQUENCE [LARGE SCALE GENOMIC DNA]</scope>
    <source>
        <strain evidence="5">KCTC 42423</strain>
    </source>
</reference>
<dbReference type="InterPro" id="IPR026444">
    <property type="entry name" value="Secre_tail"/>
</dbReference>
<dbReference type="RefSeq" id="WP_176028738.1">
    <property type="nucleotide sequence ID" value="NZ_JBHSJV010000001.1"/>
</dbReference>
<name>A0ABW5N7H8_9FLAO</name>
<evidence type="ECO:0000256" key="2">
    <source>
        <dbReference type="SAM" id="SignalP"/>
    </source>
</evidence>
<dbReference type="NCBIfam" id="TIGR04183">
    <property type="entry name" value="Por_Secre_tail"/>
    <property type="match status" value="1"/>
</dbReference>
<comment type="caution">
    <text evidence="4">The sequence shown here is derived from an EMBL/GenBank/DDBJ whole genome shotgun (WGS) entry which is preliminary data.</text>
</comment>
<dbReference type="EMBL" id="JBHULX010000021">
    <property type="protein sequence ID" value="MFD2591562.1"/>
    <property type="molecule type" value="Genomic_DNA"/>
</dbReference>
<gene>
    <name evidence="4" type="ORF">ACFSTE_12060</name>
</gene>
<organism evidence="4 5">
    <name type="scientific">Aquimarina hainanensis</name>
    <dbReference type="NCBI Taxonomy" id="1578017"/>
    <lineage>
        <taxon>Bacteria</taxon>
        <taxon>Pseudomonadati</taxon>
        <taxon>Bacteroidota</taxon>
        <taxon>Flavobacteriia</taxon>
        <taxon>Flavobacteriales</taxon>
        <taxon>Flavobacteriaceae</taxon>
        <taxon>Aquimarina</taxon>
    </lineage>
</organism>
<proteinExistence type="predicted"/>
<evidence type="ECO:0000313" key="5">
    <source>
        <dbReference type="Proteomes" id="UP001597459"/>
    </source>
</evidence>
<evidence type="ECO:0000256" key="1">
    <source>
        <dbReference type="ARBA" id="ARBA00022729"/>
    </source>
</evidence>
<protein>
    <submittedName>
        <fullName evidence="4">T9SS type A sorting domain-containing protein</fullName>
    </submittedName>
</protein>